<keyword evidence="2" id="KW-0472">Membrane</keyword>
<sequence>MSEQNNNNEQTQNELNGNNETGENKYLSQLYSFLNPNYIRSSFESKAENAPNKNKNIISTRKAYRYLIRKFKKVIIECDLYYEEVQIKNENVKLIIHFFGKNSITLKKLYKKRKVIDNYFFILILFNILSNFPYPILPIQKFIDICDNYISYGVNILLKLNSSLYNKKKKVHKIYFEPVFYLFTALWNNHYFHVSLSNTLIILTFFYKIYIILSKLEIRNVNLFDNIYVLCSSYVNKVNSMLWFSIFLTIKRMLIDECEIKIIKKKQIYLILPIFVDIIKILEVYDEIIKKTNISPLIKVYEKLKLFLFEFFHKLLYNLITKHDILPRNIFKYLQINNNIISNKKKRSSHFNSQSLINRERSNPISSNQIQKKNYKHYESENKRDSIDIYSSFYKYANSINEKFVFYSFFENFVLFNSLNNDYNSTESISYLSFSFNSLNSLINTENEESLKNTQKKITSDSDIMSQTEESDICETESDKPFQLIKMHKNKIEILNMKYDHFFIHKYKTENKCILLIKSYFNDYLCALVNSLYIYSKTIYFKTETNETSISLDKTNTTPESGCSDLENLKREEGDIHNPEMEEAALQNLNSSSELHQPKMEINENDKINEHTQMNEHNNINERKECSSHSTESDREILQEFNLVYTQKIEKEDEIIHKNIVNLKKYNKNRNNTNISDTQEYLANTNQNIIKCLISFLKIMYKNIFKKVITKIKNCKSISELKLYSYIEKICEYNTYYCIKRRLKNVCFILFFSITLKNLIKNYLYKIKNEKIDKKNLESFQSTLIYDTCSFIKIYNYLNKFKFQDFYKNKYINFLIFTKNVLTLPKNQLIYYPIKNKHFFYYIKNKRIDINFADFVSDCKNRNSMYSSKYYDHTLQNHHPNFLFSKTASQNAYIPTTKDYAIRETTSEPNVVQKTLNNIIKSFYLYNTQLNDVSSEKKNITYLFDSSRKNDNSDRLNNNISQINDHPTNDYEYSFKKSKHSNYTLINKEFTEINPTTDKQTQNVFSPQLSSPQSTDNNPNTNENINCIDKQRGYISELEYESNEFDTQLESKTISTSNYDINKYFENYLTINNNIFNNFKYNNDEKDSLSFENFTNYYNQNFIRVYVKNEAKEIFDRKILIVKNNKIYFYDSEYSISYDSFYYLMEIKKIYYCNGLFDSLVNSQKFSLHNSTYSSTGDSFCSKGQDSFSSENEWQKCGFDAKIIFHNDLRKHIHLMFIDQSYKDFVEKINNSLVHETERTFEYINLSYDKNIENAITRDYFFNKINYIKDSTSVFSEDESESNKRNSLNDQECSESENEESEYVDESWEGVDKKSGLGIDDKHETKSSDNDIDENDNVLNKILKKQNNNFLNKYNKPKINKLEKYNNFVEYKYSSSATEIFIKSENIYFSKKKKKKIKIKKEKKMKLFKNIKKNDIYNLFYDQISKLCKYTNPTKNPADDLFFYKSVNSLYNEANSA</sequence>
<evidence type="ECO:0000313" key="4">
    <source>
        <dbReference type="Proteomes" id="UP000507163"/>
    </source>
</evidence>
<gene>
    <name evidence="3" type="ORF">PCHAJ_000045100</name>
</gene>
<accession>A0A1C6X3R8</accession>
<evidence type="ECO:0000256" key="1">
    <source>
        <dbReference type="SAM" id="MobiDB-lite"/>
    </source>
</evidence>
<keyword evidence="2" id="KW-0812">Transmembrane</keyword>
<feature type="transmembrane region" description="Helical" evidence="2">
    <location>
        <begin position="227"/>
        <end position="248"/>
    </location>
</feature>
<dbReference type="EMBL" id="LT608169">
    <property type="protein sequence ID" value="SCL97740.1"/>
    <property type="molecule type" value="Genomic_DNA"/>
</dbReference>
<protein>
    <submittedName>
        <fullName evidence="3">Uncharacterized protein</fullName>
    </submittedName>
</protein>
<proteinExistence type="predicted"/>
<evidence type="ECO:0000313" key="3">
    <source>
        <dbReference type="EMBL" id="SCL97740.1"/>
    </source>
</evidence>
<feature type="compositionally biased region" description="Basic and acidic residues" evidence="1">
    <location>
        <begin position="1310"/>
        <end position="1329"/>
    </location>
</feature>
<feature type="region of interest" description="Disordered" evidence="1">
    <location>
        <begin position="996"/>
        <end position="1025"/>
    </location>
</feature>
<feature type="transmembrane region" description="Helical" evidence="2">
    <location>
        <begin position="118"/>
        <end position="137"/>
    </location>
</feature>
<feature type="region of interest" description="Disordered" evidence="1">
    <location>
        <begin position="1276"/>
        <end position="1333"/>
    </location>
</feature>
<feature type="transmembrane region" description="Helical" evidence="2">
    <location>
        <begin position="179"/>
        <end position="207"/>
    </location>
</feature>
<evidence type="ECO:0000256" key="2">
    <source>
        <dbReference type="SAM" id="Phobius"/>
    </source>
</evidence>
<feature type="compositionally biased region" description="Polar residues" evidence="1">
    <location>
        <begin position="996"/>
        <end position="1016"/>
    </location>
</feature>
<organism evidence="3 4">
    <name type="scientific">Plasmodium chabaudi chabaudi</name>
    <dbReference type="NCBI Taxonomy" id="31271"/>
    <lineage>
        <taxon>Eukaryota</taxon>
        <taxon>Sar</taxon>
        <taxon>Alveolata</taxon>
        <taxon>Apicomplexa</taxon>
        <taxon>Aconoidasida</taxon>
        <taxon>Haemosporida</taxon>
        <taxon>Plasmodiidae</taxon>
        <taxon>Plasmodium</taxon>
        <taxon>Plasmodium (Vinckeia)</taxon>
    </lineage>
</organism>
<keyword evidence="2" id="KW-1133">Transmembrane helix</keyword>
<dbReference type="Proteomes" id="UP000507163">
    <property type="component" value="Chromosome 3"/>
</dbReference>
<name>A0A1C6X3R8_PLACU</name>
<feature type="compositionally biased region" description="Acidic residues" evidence="1">
    <location>
        <begin position="1292"/>
        <end position="1309"/>
    </location>
</feature>
<reference evidence="3 4" key="1">
    <citation type="submission" date="2016-08" db="EMBL/GenBank/DDBJ databases">
        <authorList>
            <consortium name="Pathogen Informatics"/>
        </authorList>
    </citation>
    <scope>NUCLEOTIDE SEQUENCE [LARGE SCALE GENOMIC DNA]</scope>
    <source>
        <strain evidence="3 4">AJ</strain>
    </source>
</reference>